<dbReference type="InterPro" id="IPR036890">
    <property type="entry name" value="HATPase_C_sf"/>
</dbReference>
<comment type="caution">
    <text evidence="11">The sequence shown here is derived from an EMBL/GenBank/DDBJ whole genome shotgun (WGS) entry which is preliminary data.</text>
</comment>
<dbReference type="SUPFAM" id="SSF55874">
    <property type="entry name" value="ATPase domain of HSP90 chaperone/DNA topoisomerase II/histidine kinase"/>
    <property type="match status" value="1"/>
</dbReference>
<dbReference type="CDD" id="cd16917">
    <property type="entry name" value="HATPase_UhpB-NarQ-NarX-like"/>
    <property type="match status" value="1"/>
</dbReference>
<evidence type="ECO:0000256" key="3">
    <source>
        <dbReference type="ARBA" id="ARBA00022553"/>
    </source>
</evidence>
<sequence>MNATSWARDLWRRLTEPGQWSRRRAAGECLLAFVLAVLAAWGEYVTGHGWVRAVAVAVAVAVLSVVRRALPATALVAAGLLCGGTEGGGLLLPVVAWSAGARITGVLRALLAFSASFALYAALVVWIAHPGWVWLAVMHTLFFLVFAVVPGLANRYWTQRRTLLDTLRERNAQLLRERQMIAGQARMRERQRIAQDMHDSLGHQLALIAVQTGALEVDRELTGRQREAVGVLREASVAAMQELREVVGILKDGTHDEGQPASRVVAGIQGLVDAAAAAGMRVGLERTGEARPLAPAADHAAYRVVQEGLTNAAKHAPSASITVSLRYEPDSLVVEVANGPAPEGAGGRATAGAVSGGQGLTGLRERARLVGGMVFAGAVEDGGFRLAAVLPYDSAEAREAREARETTLVDGGGDFRQQSWAAGPGEGGAVIDLLDPREEFKDIMSTKKSNGCLLGCGIALLILVALAVAAFFGVSKAIDETDKAMVDPSVYASVKVGDPEDQVREKLPSGKSVLVSDLQGKGPAAPAGATCLTLLSKGGSTDVNTDTVDRFCFKDGKLVEKREFDVKN</sequence>
<evidence type="ECO:0000256" key="4">
    <source>
        <dbReference type="ARBA" id="ARBA00022679"/>
    </source>
</evidence>
<feature type="transmembrane region" description="Helical" evidence="9">
    <location>
        <begin position="451"/>
        <end position="474"/>
    </location>
</feature>
<dbReference type="GO" id="GO:0016020">
    <property type="term" value="C:membrane"/>
    <property type="evidence" value="ECO:0007669"/>
    <property type="project" value="InterPro"/>
</dbReference>
<evidence type="ECO:0000256" key="8">
    <source>
        <dbReference type="ARBA" id="ARBA00023012"/>
    </source>
</evidence>
<dbReference type="GO" id="GO:0005524">
    <property type="term" value="F:ATP binding"/>
    <property type="evidence" value="ECO:0007669"/>
    <property type="project" value="UniProtKB-KW"/>
</dbReference>
<dbReference type="GO" id="GO:0046983">
    <property type="term" value="F:protein dimerization activity"/>
    <property type="evidence" value="ECO:0007669"/>
    <property type="project" value="InterPro"/>
</dbReference>
<dbReference type="InterPro" id="IPR011712">
    <property type="entry name" value="Sig_transdc_His_kin_sub3_dim/P"/>
</dbReference>
<dbReference type="AlphaFoldDB" id="A0A7W7LNN9"/>
<dbReference type="InterPro" id="IPR050482">
    <property type="entry name" value="Sensor_HK_TwoCompSys"/>
</dbReference>
<keyword evidence="7" id="KW-0067">ATP-binding</keyword>
<evidence type="ECO:0000256" key="2">
    <source>
        <dbReference type="ARBA" id="ARBA00012438"/>
    </source>
</evidence>
<gene>
    <name evidence="11" type="ORF">FHS39_002626</name>
</gene>
<accession>A0A7W7LNN9</accession>
<dbReference type="PANTHER" id="PTHR24421:SF10">
    <property type="entry name" value="NITRATE_NITRITE SENSOR PROTEIN NARQ"/>
    <property type="match status" value="1"/>
</dbReference>
<feature type="transmembrane region" description="Helical" evidence="9">
    <location>
        <begin position="109"/>
        <end position="128"/>
    </location>
</feature>
<evidence type="ECO:0000256" key="1">
    <source>
        <dbReference type="ARBA" id="ARBA00000085"/>
    </source>
</evidence>
<dbReference type="RefSeq" id="WP_184349468.1">
    <property type="nucleotide sequence ID" value="NZ_JACHJH010000003.1"/>
</dbReference>
<dbReference type="EC" id="2.7.13.3" evidence="2"/>
<evidence type="ECO:0000256" key="6">
    <source>
        <dbReference type="ARBA" id="ARBA00022777"/>
    </source>
</evidence>
<keyword evidence="6 11" id="KW-0418">Kinase</keyword>
<dbReference type="Pfam" id="PF07730">
    <property type="entry name" value="HisKA_3"/>
    <property type="match status" value="1"/>
</dbReference>
<evidence type="ECO:0000256" key="7">
    <source>
        <dbReference type="ARBA" id="ARBA00022840"/>
    </source>
</evidence>
<keyword evidence="5" id="KW-0547">Nucleotide-binding</keyword>
<feature type="transmembrane region" description="Helical" evidence="9">
    <location>
        <begin position="25"/>
        <end position="42"/>
    </location>
</feature>
<evidence type="ECO:0000256" key="5">
    <source>
        <dbReference type="ARBA" id="ARBA00022741"/>
    </source>
</evidence>
<evidence type="ECO:0000256" key="9">
    <source>
        <dbReference type="SAM" id="Phobius"/>
    </source>
</evidence>
<evidence type="ECO:0000313" key="11">
    <source>
        <dbReference type="EMBL" id="MBB4893595.1"/>
    </source>
</evidence>
<keyword evidence="4" id="KW-0808">Transferase</keyword>
<feature type="transmembrane region" description="Helical" evidence="9">
    <location>
        <begin position="72"/>
        <end position="97"/>
    </location>
</feature>
<feature type="domain" description="Signal transduction histidine kinase subgroup 3 dimerisation and phosphoacceptor" evidence="10">
    <location>
        <begin position="189"/>
        <end position="252"/>
    </location>
</feature>
<organism evidence="11 12">
    <name type="scientific">Streptomyces olivoverticillatus</name>
    <dbReference type="NCBI Taxonomy" id="66427"/>
    <lineage>
        <taxon>Bacteria</taxon>
        <taxon>Bacillati</taxon>
        <taxon>Actinomycetota</taxon>
        <taxon>Actinomycetes</taxon>
        <taxon>Kitasatosporales</taxon>
        <taxon>Streptomycetaceae</taxon>
        <taxon>Streptomyces</taxon>
    </lineage>
</organism>
<keyword evidence="8" id="KW-0902">Two-component regulatory system</keyword>
<evidence type="ECO:0000313" key="12">
    <source>
        <dbReference type="Proteomes" id="UP000556084"/>
    </source>
</evidence>
<evidence type="ECO:0000259" key="10">
    <source>
        <dbReference type="Pfam" id="PF07730"/>
    </source>
</evidence>
<dbReference type="Gene3D" id="3.30.565.10">
    <property type="entry name" value="Histidine kinase-like ATPase, C-terminal domain"/>
    <property type="match status" value="1"/>
</dbReference>
<protein>
    <recommendedName>
        <fullName evidence="2">histidine kinase</fullName>
        <ecNumber evidence="2">2.7.13.3</ecNumber>
    </recommendedName>
</protein>
<dbReference type="GO" id="GO:0000155">
    <property type="term" value="F:phosphorelay sensor kinase activity"/>
    <property type="evidence" value="ECO:0007669"/>
    <property type="project" value="InterPro"/>
</dbReference>
<keyword evidence="9" id="KW-1133">Transmembrane helix</keyword>
<name>A0A7W7LNN9_9ACTN</name>
<dbReference type="EMBL" id="JACHJH010000003">
    <property type="protein sequence ID" value="MBB4893595.1"/>
    <property type="molecule type" value="Genomic_DNA"/>
</dbReference>
<feature type="transmembrane region" description="Helical" evidence="9">
    <location>
        <begin position="134"/>
        <end position="153"/>
    </location>
</feature>
<proteinExistence type="predicted"/>
<dbReference type="Gene3D" id="1.20.5.1930">
    <property type="match status" value="1"/>
</dbReference>
<keyword evidence="12" id="KW-1185">Reference proteome</keyword>
<keyword evidence="9" id="KW-0812">Transmembrane</keyword>
<comment type="catalytic activity">
    <reaction evidence="1">
        <text>ATP + protein L-histidine = ADP + protein N-phospho-L-histidine.</text>
        <dbReference type="EC" id="2.7.13.3"/>
    </reaction>
</comment>
<keyword evidence="3" id="KW-0597">Phosphoprotein</keyword>
<keyword evidence="9" id="KW-0472">Membrane</keyword>
<feature type="transmembrane region" description="Helical" evidence="9">
    <location>
        <begin position="49"/>
        <end position="66"/>
    </location>
</feature>
<dbReference type="PANTHER" id="PTHR24421">
    <property type="entry name" value="NITRATE/NITRITE SENSOR PROTEIN NARX-RELATED"/>
    <property type="match status" value="1"/>
</dbReference>
<dbReference type="Proteomes" id="UP000556084">
    <property type="component" value="Unassembled WGS sequence"/>
</dbReference>
<reference evidence="11 12" key="1">
    <citation type="submission" date="2020-08" db="EMBL/GenBank/DDBJ databases">
        <title>Genomic Encyclopedia of Type Strains, Phase III (KMG-III): the genomes of soil and plant-associated and newly described type strains.</title>
        <authorList>
            <person name="Whitman W."/>
        </authorList>
    </citation>
    <scope>NUCLEOTIDE SEQUENCE [LARGE SCALE GENOMIC DNA]</scope>
    <source>
        <strain evidence="11 12">CECT 3266</strain>
    </source>
</reference>